<comment type="function">
    <text evidence="14">Member of a two-component regulatory system.</text>
</comment>
<dbReference type="Pfam" id="PF21085">
    <property type="entry name" value="CusS"/>
    <property type="match status" value="1"/>
</dbReference>
<keyword evidence="13 14" id="KW-0472">Membrane</keyword>
<accession>A0A071L3Q8</accession>
<dbReference type="InterPro" id="IPR006290">
    <property type="entry name" value="CztS_silS_copS"/>
</dbReference>
<dbReference type="GO" id="GO:0005524">
    <property type="term" value="F:ATP binding"/>
    <property type="evidence" value="ECO:0007669"/>
    <property type="project" value="UniProtKB-KW"/>
</dbReference>
<dbReference type="InterPro" id="IPR005467">
    <property type="entry name" value="His_kinase_dom"/>
</dbReference>
<name>A0A071L3Q8_PSEAI</name>
<dbReference type="InterPro" id="IPR036097">
    <property type="entry name" value="HisK_dim/P_sf"/>
</dbReference>
<dbReference type="GO" id="GO:0000155">
    <property type="term" value="F:phosphorelay sensor kinase activity"/>
    <property type="evidence" value="ECO:0007669"/>
    <property type="project" value="InterPro"/>
</dbReference>
<keyword evidence="4 14" id="KW-0997">Cell inner membrane</keyword>
<evidence type="ECO:0000256" key="5">
    <source>
        <dbReference type="ARBA" id="ARBA00022553"/>
    </source>
</evidence>
<dbReference type="CDD" id="cd06225">
    <property type="entry name" value="HAMP"/>
    <property type="match status" value="1"/>
</dbReference>
<evidence type="ECO:0000256" key="8">
    <source>
        <dbReference type="ARBA" id="ARBA00022741"/>
    </source>
</evidence>
<evidence type="ECO:0000256" key="2">
    <source>
        <dbReference type="ARBA" id="ARBA00004429"/>
    </source>
</evidence>
<dbReference type="NCBIfam" id="NF007345">
    <property type="entry name" value="PRK09835.1"/>
    <property type="match status" value="1"/>
</dbReference>
<keyword evidence="6 14" id="KW-0808">Transferase</keyword>
<dbReference type="GO" id="GO:0005886">
    <property type="term" value="C:plasma membrane"/>
    <property type="evidence" value="ECO:0007669"/>
    <property type="project" value="UniProtKB-SubCell"/>
</dbReference>
<dbReference type="PROSITE" id="PS50109">
    <property type="entry name" value="HIS_KIN"/>
    <property type="match status" value="1"/>
</dbReference>
<dbReference type="CDD" id="cd00082">
    <property type="entry name" value="HisKA"/>
    <property type="match status" value="1"/>
</dbReference>
<dbReference type="NCBIfam" id="TIGR01386">
    <property type="entry name" value="cztS_silS_copS"/>
    <property type="match status" value="1"/>
</dbReference>
<evidence type="ECO:0000256" key="13">
    <source>
        <dbReference type="ARBA" id="ARBA00023136"/>
    </source>
</evidence>
<dbReference type="RefSeq" id="WP_003097498.1">
    <property type="nucleotide sequence ID" value="NZ_AP014839.1"/>
</dbReference>
<dbReference type="InterPro" id="IPR003661">
    <property type="entry name" value="HisK_dim/P_dom"/>
</dbReference>
<evidence type="ECO:0000256" key="4">
    <source>
        <dbReference type="ARBA" id="ARBA00022519"/>
    </source>
</evidence>
<sequence>MRPMMPLRHKPRQSRPASLALRVTALVGIATTLVFLVFNWVILRSLEHHFAQQDAHELEAVTTALAQPLHQLASDIASDELKQHLANAVAGHHGMTYGVYDGAGNSIYATPGPDLSKLASSKKLVNRITADDLIVWQEDQRSYRGVVLQLPADDSAAPGYRIVAAMDIGFHLDFLAEFKRMLWWATGLVMCLALGVAWLAVQWGHLPIRKVNEEIRAIRSSKLDVRLDPRDVPIELAELVFAFNDMLARIEEGFTRLSHFSADIAHELRTPVTNLVTQTHVALGQPRSNEEYREILYSNLEEFDRMGRMIGDMLFLAQTENDPRNLRLSTIDLSELVRSLFDYFEALAEDSGITLGVKGAIGSIAADREMLTRALNNLLSNAIRHTPRGKSITVLLSQDEQWTTISVVNPGERIPERDLPKLFNRFYRVDPARQRNTAGAGLGLAIVKSIAEAHGGSVAVTSSELVTRFDLVLPHLRQ</sequence>
<evidence type="ECO:0000256" key="7">
    <source>
        <dbReference type="ARBA" id="ARBA00022692"/>
    </source>
</evidence>
<dbReference type="EC" id="2.7.13.3" evidence="14"/>
<evidence type="ECO:0000256" key="9">
    <source>
        <dbReference type="ARBA" id="ARBA00022777"/>
    </source>
</evidence>
<evidence type="ECO:0000256" key="11">
    <source>
        <dbReference type="ARBA" id="ARBA00022989"/>
    </source>
</evidence>
<dbReference type="InterPro" id="IPR048590">
    <property type="entry name" value="CusS-like_sensor"/>
</dbReference>
<feature type="transmembrane region" description="Helical" evidence="14">
    <location>
        <begin position="20"/>
        <end position="42"/>
    </location>
</feature>
<organism evidence="15 16">
    <name type="scientific">Pseudomonas aeruginosa</name>
    <dbReference type="NCBI Taxonomy" id="287"/>
    <lineage>
        <taxon>Bacteria</taxon>
        <taxon>Pseudomonadati</taxon>
        <taxon>Pseudomonadota</taxon>
        <taxon>Gammaproteobacteria</taxon>
        <taxon>Pseudomonadales</taxon>
        <taxon>Pseudomonadaceae</taxon>
        <taxon>Pseudomonas</taxon>
    </lineage>
</organism>
<gene>
    <name evidence="15" type="ORF">CAZ10_14450</name>
</gene>
<keyword evidence="5" id="KW-0597">Phosphoprotein</keyword>
<keyword evidence="8 14" id="KW-0547">Nucleotide-binding</keyword>
<evidence type="ECO:0000256" key="6">
    <source>
        <dbReference type="ARBA" id="ARBA00022679"/>
    </source>
</evidence>
<dbReference type="SUPFAM" id="SSF55874">
    <property type="entry name" value="ATPase domain of HSP90 chaperone/DNA topoisomerase II/histidine kinase"/>
    <property type="match status" value="1"/>
</dbReference>
<dbReference type="PROSITE" id="PS50885">
    <property type="entry name" value="HAMP"/>
    <property type="match status" value="1"/>
</dbReference>
<dbReference type="Pfam" id="PF00512">
    <property type="entry name" value="HisKA"/>
    <property type="match status" value="1"/>
</dbReference>
<keyword evidence="9 14" id="KW-0418">Kinase</keyword>
<keyword evidence="7 14" id="KW-0812">Transmembrane</keyword>
<dbReference type="GeneID" id="94693714"/>
<dbReference type="InterPro" id="IPR003660">
    <property type="entry name" value="HAMP_dom"/>
</dbReference>
<protein>
    <recommendedName>
        <fullName evidence="14">Sensor protein</fullName>
        <ecNumber evidence="14">2.7.13.3</ecNumber>
    </recommendedName>
</protein>
<keyword evidence="11 14" id="KW-1133">Transmembrane helix</keyword>
<dbReference type="CDD" id="cd00075">
    <property type="entry name" value="HATPase"/>
    <property type="match status" value="1"/>
</dbReference>
<dbReference type="InterPro" id="IPR050428">
    <property type="entry name" value="TCS_sensor_his_kinase"/>
</dbReference>
<dbReference type="SMART" id="SM00304">
    <property type="entry name" value="HAMP"/>
    <property type="match status" value="1"/>
</dbReference>
<proteinExistence type="predicted"/>
<dbReference type="PRINTS" id="PR00344">
    <property type="entry name" value="BCTRLSENSOR"/>
</dbReference>
<dbReference type="FunFam" id="3.30.565.10:FF:000006">
    <property type="entry name" value="Sensor histidine kinase WalK"/>
    <property type="match status" value="1"/>
</dbReference>
<dbReference type="InterPro" id="IPR036890">
    <property type="entry name" value="HATPase_C_sf"/>
</dbReference>
<comment type="subcellular location">
    <subcellularLocation>
        <location evidence="2">Cell inner membrane</location>
        <topology evidence="2">Multi-pass membrane protein</topology>
    </subcellularLocation>
</comment>
<reference evidence="15 16" key="1">
    <citation type="submission" date="2017-05" db="EMBL/GenBank/DDBJ databases">
        <authorList>
            <person name="Song R."/>
            <person name="Chenine A.L."/>
            <person name="Ruprecht R.M."/>
        </authorList>
    </citation>
    <scope>NUCLEOTIDE SEQUENCE [LARGE SCALE GENOMIC DNA]</scope>
    <source>
        <strain evidence="15 16">S567_C10_BS</strain>
    </source>
</reference>
<evidence type="ECO:0000256" key="1">
    <source>
        <dbReference type="ARBA" id="ARBA00000085"/>
    </source>
</evidence>
<dbReference type="AlphaFoldDB" id="A0A071L3Q8"/>
<dbReference type="FunFam" id="1.10.287.130:FF:000001">
    <property type="entry name" value="Two-component sensor histidine kinase"/>
    <property type="match status" value="1"/>
</dbReference>
<dbReference type="SUPFAM" id="SSF47384">
    <property type="entry name" value="Homodimeric domain of signal transducing histidine kinase"/>
    <property type="match status" value="1"/>
</dbReference>
<evidence type="ECO:0000313" key="15">
    <source>
        <dbReference type="EMBL" id="OTI61884.1"/>
    </source>
</evidence>
<keyword evidence="3 14" id="KW-1003">Cell membrane</keyword>
<dbReference type="Gene3D" id="6.10.340.10">
    <property type="match status" value="1"/>
</dbReference>
<dbReference type="PANTHER" id="PTHR45436">
    <property type="entry name" value="SENSOR HISTIDINE KINASE YKOH"/>
    <property type="match status" value="1"/>
</dbReference>
<dbReference type="InterPro" id="IPR003594">
    <property type="entry name" value="HATPase_dom"/>
</dbReference>
<comment type="catalytic activity">
    <reaction evidence="1 14">
        <text>ATP + protein L-histidine = ADP + protein N-phospho-L-histidine.</text>
        <dbReference type="EC" id="2.7.13.3"/>
    </reaction>
</comment>
<dbReference type="eggNOG" id="COG5002">
    <property type="taxonomic scope" value="Bacteria"/>
</dbReference>
<comment type="caution">
    <text evidence="15">The sequence shown here is derived from an EMBL/GenBank/DDBJ whole genome shotgun (WGS) entry which is preliminary data.</text>
</comment>
<evidence type="ECO:0000256" key="10">
    <source>
        <dbReference type="ARBA" id="ARBA00022840"/>
    </source>
</evidence>
<keyword evidence="12 14" id="KW-0902">Two-component regulatory system</keyword>
<dbReference type="SMART" id="SM00387">
    <property type="entry name" value="HATPase_c"/>
    <property type="match status" value="1"/>
</dbReference>
<evidence type="ECO:0000313" key="16">
    <source>
        <dbReference type="Proteomes" id="UP000194857"/>
    </source>
</evidence>
<dbReference type="Pfam" id="PF00672">
    <property type="entry name" value="HAMP"/>
    <property type="match status" value="1"/>
</dbReference>
<feature type="transmembrane region" description="Helical" evidence="14">
    <location>
        <begin position="181"/>
        <end position="201"/>
    </location>
</feature>
<dbReference type="Gene3D" id="3.30.565.10">
    <property type="entry name" value="Histidine kinase-like ATPase, C-terminal domain"/>
    <property type="match status" value="1"/>
</dbReference>
<evidence type="ECO:0000256" key="3">
    <source>
        <dbReference type="ARBA" id="ARBA00022475"/>
    </source>
</evidence>
<dbReference type="InterPro" id="IPR004358">
    <property type="entry name" value="Sig_transdc_His_kin-like_C"/>
</dbReference>
<dbReference type="Proteomes" id="UP000194857">
    <property type="component" value="Unassembled WGS sequence"/>
</dbReference>
<keyword evidence="10 14" id="KW-0067">ATP-binding</keyword>
<dbReference type="Gene3D" id="1.10.287.130">
    <property type="match status" value="1"/>
</dbReference>
<dbReference type="SMART" id="SM00388">
    <property type="entry name" value="HisKA"/>
    <property type="match status" value="1"/>
</dbReference>
<dbReference type="PANTHER" id="PTHR45436:SF15">
    <property type="entry name" value="SENSOR HISTIDINE KINASE CUSS"/>
    <property type="match status" value="1"/>
</dbReference>
<dbReference type="Pfam" id="PF02518">
    <property type="entry name" value="HATPase_c"/>
    <property type="match status" value="1"/>
</dbReference>
<dbReference type="EMBL" id="NFFZ01000006">
    <property type="protein sequence ID" value="OTI61884.1"/>
    <property type="molecule type" value="Genomic_DNA"/>
</dbReference>
<evidence type="ECO:0000256" key="12">
    <source>
        <dbReference type="ARBA" id="ARBA00023012"/>
    </source>
</evidence>
<evidence type="ECO:0000256" key="14">
    <source>
        <dbReference type="RuleBase" id="RU364088"/>
    </source>
</evidence>